<organism evidence="1 2">
    <name type="scientific">Brassica cretica</name>
    <name type="common">Mustard</name>
    <dbReference type="NCBI Taxonomy" id="69181"/>
    <lineage>
        <taxon>Eukaryota</taxon>
        <taxon>Viridiplantae</taxon>
        <taxon>Streptophyta</taxon>
        <taxon>Embryophyta</taxon>
        <taxon>Tracheophyta</taxon>
        <taxon>Spermatophyta</taxon>
        <taxon>Magnoliopsida</taxon>
        <taxon>eudicotyledons</taxon>
        <taxon>Gunneridae</taxon>
        <taxon>Pentapetalae</taxon>
        <taxon>rosids</taxon>
        <taxon>malvids</taxon>
        <taxon>Brassicales</taxon>
        <taxon>Brassicaceae</taxon>
        <taxon>Brassiceae</taxon>
        <taxon>Brassica</taxon>
    </lineage>
</organism>
<gene>
    <name evidence="1" type="ORF">DY000_02039860</name>
</gene>
<keyword evidence="2" id="KW-1185">Reference proteome</keyword>
<name>A0ABQ7B928_BRACR</name>
<evidence type="ECO:0000313" key="1">
    <source>
        <dbReference type="EMBL" id="KAF3528779.1"/>
    </source>
</evidence>
<sequence length="339" mass="39328">MRSSPSSVIGLPSKTTSWFSEEDIKKLSQVIMDVQKQLRETHTIRQSLEEQNQESITSVSELNSAEPVSAVPIQEEQAKATSPIFNKEEHPGQKVIVPFKQDMVASEIPKEPQRARRMNQLIVFDPCDFQKTFLGTFLFRPFVGSKARGVELSRHELGLKHVVFEPGGDFWNHRNNTILVKKKSASTTIDCGDLLPTRDKMLYVSAQQEFHYETNWRMLPNLSWIQQTRPRNKWSPYHQDIANFVKHIDLDQFREMLISDWVGRLQTYLWRPGVYVSIFIFLEEHSARARIILGYKELEADQNALLLDHVKIWKPPDMQQLQHHYKDYQTMSGDGGFTG</sequence>
<reference evidence="1 2" key="1">
    <citation type="journal article" date="2020" name="BMC Genomics">
        <title>Intraspecific diversification of the crop wild relative Brassica cretica Lam. using demographic model selection.</title>
        <authorList>
            <person name="Kioukis A."/>
            <person name="Michalopoulou V.A."/>
            <person name="Briers L."/>
            <person name="Pirintsos S."/>
            <person name="Studholme D.J."/>
            <person name="Pavlidis P."/>
            <person name="Sarris P.F."/>
        </authorList>
    </citation>
    <scope>NUCLEOTIDE SEQUENCE [LARGE SCALE GENOMIC DNA]</scope>
    <source>
        <strain evidence="2">cv. PFS-1207/04</strain>
    </source>
</reference>
<evidence type="ECO:0000313" key="2">
    <source>
        <dbReference type="Proteomes" id="UP000266723"/>
    </source>
</evidence>
<dbReference type="Proteomes" id="UP000266723">
    <property type="component" value="Unassembled WGS sequence"/>
</dbReference>
<proteinExistence type="predicted"/>
<dbReference type="EMBL" id="QGKV02001507">
    <property type="protein sequence ID" value="KAF3528779.1"/>
    <property type="molecule type" value="Genomic_DNA"/>
</dbReference>
<comment type="caution">
    <text evidence="1">The sequence shown here is derived from an EMBL/GenBank/DDBJ whole genome shotgun (WGS) entry which is preliminary data.</text>
</comment>
<protein>
    <submittedName>
        <fullName evidence="1">Uncharacterized protein</fullName>
    </submittedName>
</protein>
<accession>A0ABQ7B928</accession>